<keyword evidence="3" id="KW-1185">Reference proteome</keyword>
<dbReference type="Gramene" id="PUZ57137">
    <property type="protein sequence ID" value="PUZ57137"/>
    <property type="gene ID" value="GQ55_5G404200"/>
</dbReference>
<feature type="compositionally biased region" description="Low complexity" evidence="1">
    <location>
        <begin position="109"/>
        <end position="127"/>
    </location>
</feature>
<evidence type="ECO:0000256" key="1">
    <source>
        <dbReference type="SAM" id="MobiDB-lite"/>
    </source>
</evidence>
<reference evidence="2 3" key="1">
    <citation type="submission" date="2018-04" db="EMBL/GenBank/DDBJ databases">
        <title>WGS assembly of Panicum hallii var. hallii HAL2.</title>
        <authorList>
            <person name="Lovell J."/>
            <person name="Jenkins J."/>
            <person name="Lowry D."/>
            <person name="Mamidi S."/>
            <person name="Sreedasyam A."/>
            <person name="Weng X."/>
            <person name="Barry K."/>
            <person name="Bonette J."/>
            <person name="Campitelli B."/>
            <person name="Daum C."/>
            <person name="Gordon S."/>
            <person name="Gould B."/>
            <person name="Lipzen A."/>
            <person name="MacQueen A."/>
            <person name="Palacio-Mejia J."/>
            <person name="Plott C."/>
            <person name="Shakirov E."/>
            <person name="Shu S."/>
            <person name="Yoshinaga Y."/>
            <person name="Zane M."/>
            <person name="Rokhsar D."/>
            <person name="Grimwood J."/>
            <person name="Schmutz J."/>
            <person name="Juenger T."/>
        </authorList>
    </citation>
    <scope>NUCLEOTIDE SEQUENCE [LARGE SCALE GENOMIC DNA]</scope>
    <source>
        <strain evidence="3">cv. HAL2</strain>
    </source>
</reference>
<protein>
    <submittedName>
        <fullName evidence="2">Uncharacterized protein</fullName>
    </submittedName>
</protein>
<name>A0A2T7DNI5_9POAL</name>
<sequence length="167" mass="17672">MHMYTWHTPITCAQLLHDWGPRRAGVGWSIDDDGAPVSATKVRSSSYVLHGLRHRSVGPPGAGGGGADETPCVVHHPSQPIMQPSLSPARSLPDRSMPAGRGGSDGEAARAATARPPTWPRTPLVPRILPPRPLPLLQPITSSRRRAAGAPRPTPLLSPTSLARPSP</sequence>
<proteinExistence type="predicted"/>
<organism evidence="2 3">
    <name type="scientific">Panicum hallii var. hallii</name>
    <dbReference type="NCBI Taxonomy" id="1504633"/>
    <lineage>
        <taxon>Eukaryota</taxon>
        <taxon>Viridiplantae</taxon>
        <taxon>Streptophyta</taxon>
        <taxon>Embryophyta</taxon>
        <taxon>Tracheophyta</taxon>
        <taxon>Spermatophyta</taxon>
        <taxon>Magnoliopsida</taxon>
        <taxon>Liliopsida</taxon>
        <taxon>Poales</taxon>
        <taxon>Poaceae</taxon>
        <taxon>PACMAD clade</taxon>
        <taxon>Panicoideae</taxon>
        <taxon>Panicodae</taxon>
        <taxon>Paniceae</taxon>
        <taxon>Panicinae</taxon>
        <taxon>Panicum</taxon>
        <taxon>Panicum sect. Panicum</taxon>
    </lineage>
</organism>
<dbReference type="Proteomes" id="UP000244336">
    <property type="component" value="Chromosome 5"/>
</dbReference>
<accession>A0A2T7DNI5</accession>
<feature type="region of interest" description="Disordered" evidence="1">
    <location>
        <begin position="53"/>
        <end position="167"/>
    </location>
</feature>
<evidence type="ECO:0000313" key="2">
    <source>
        <dbReference type="EMBL" id="PUZ57137.1"/>
    </source>
</evidence>
<evidence type="ECO:0000313" key="3">
    <source>
        <dbReference type="Proteomes" id="UP000244336"/>
    </source>
</evidence>
<feature type="compositionally biased region" description="Low complexity" evidence="1">
    <location>
        <begin position="148"/>
        <end position="167"/>
    </location>
</feature>
<gene>
    <name evidence="2" type="ORF">GQ55_5G404200</name>
</gene>
<dbReference type="EMBL" id="CM009753">
    <property type="protein sequence ID" value="PUZ57137.1"/>
    <property type="molecule type" value="Genomic_DNA"/>
</dbReference>
<dbReference type="AlphaFoldDB" id="A0A2T7DNI5"/>